<evidence type="ECO:0000313" key="3">
    <source>
        <dbReference type="Proteomes" id="UP001430953"/>
    </source>
</evidence>
<name>A0AAW2H1V6_9HYME</name>
<feature type="region of interest" description="Disordered" evidence="1">
    <location>
        <begin position="73"/>
        <end position="111"/>
    </location>
</feature>
<feature type="region of interest" description="Disordered" evidence="1">
    <location>
        <begin position="31"/>
        <end position="58"/>
    </location>
</feature>
<gene>
    <name evidence="2" type="ORF">PUN28_000861</name>
</gene>
<keyword evidence="3" id="KW-1185">Reference proteome</keyword>
<proteinExistence type="predicted"/>
<sequence>MRGLPQLPAPTCRPPTVLPIVQVVSRWTKIEKRRTSKAEAMSGLKAQPRPYSSSARPAEPAYPLVAGVAVPPLHRSDKEPPTFPFLGTASRNATGRASLSERTRIDKMTLA</sequence>
<evidence type="ECO:0000313" key="2">
    <source>
        <dbReference type="EMBL" id="KAL0133408.1"/>
    </source>
</evidence>
<dbReference type="EMBL" id="JADYXP020000001">
    <property type="protein sequence ID" value="KAL0133408.1"/>
    <property type="molecule type" value="Genomic_DNA"/>
</dbReference>
<dbReference type="AlphaFoldDB" id="A0AAW2H1V6"/>
<dbReference type="Proteomes" id="UP001430953">
    <property type="component" value="Unassembled WGS sequence"/>
</dbReference>
<protein>
    <submittedName>
        <fullName evidence="2">Uncharacterized protein</fullName>
    </submittedName>
</protein>
<accession>A0AAW2H1V6</accession>
<comment type="caution">
    <text evidence="2">The sequence shown here is derived from an EMBL/GenBank/DDBJ whole genome shotgun (WGS) entry which is preliminary data.</text>
</comment>
<feature type="compositionally biased region" description="Basic and acidic residues" evidence="1">
    <location>
        <begin position="99"/>
        <end position="111"/>
    </location>
</feature>
<organism evidence="2 3">
    <name type="scientific">Cardiocondyla obscurior</name>
    <dbReference type="NCBI Taxonomy" id="286306"/>
    <lineage>
        <taxon>Eukaryota</taxon>
        <taxon>Metazoa</taxon>
        <taxon>Ecdysozoa</taxon>
        <taxon>Arthropoda</taxon>
        <taxon>Hexapoda</taxon>
        <taxon>Insecta</taxon>
        <taxon>Pterygota</taxon>
        <taxon>Neoptera</taxon>
        <taxon>Endopterygota</taxon>
        <taxon>Hymenoptera</taxon>
        <taxon>Apocrita</taxon>
        <taxon>Aculeata</taxon>
        <taxon>Formicoidea</taxon>
        <taxon>Formicidae</taxon>
        <taxon>Myrmicinae</taxon>
        <taxon>Cardiocondyla</taxon>
    </lineage>
</organism>
<reference evidence="2 3" key="1">
    <citation type="submission" date="2023-03" db="EMBL/GenBank/DDBJ databases">
        <title>High recombination rates correlate with genetic variation in Cardiocondyla obscurior ants.</title>
        <authorList>
            <person name="Errbii M."/>
        </authorList>
    </citation>
    <scope>NUCLEOTIDE SEQUENCE [LARGE SCALE GENOMIC DNA]</scope>
    <source>
        <strain evidence="2">Alpha-2009</strain>
        <tissue evidence="2">Whole body</tissue>
    </source>
</reference>
<evidence type="ECO:0000256" key="1">
    <source>
        <dbReference type="SAM" id="MobiDB-lite"/>
    </source>
</evidence>